<keyword evidence="2" id="KW-1185">Reference proteome</keyword>
<dbReference type="EMBL" id="JAPWTJ010001204">
    <property type="protein sequence ID" value="KAJ8973286.1"/>
    <property type="molecule type" value="Genomic_DNA"/>
</dbReference>
<evidence type="ECO:0000313" key="1">
    <source>
        <dbReference type="EMBL" id="KAJ8973286.1"/>
    </source>
</evidence>
<accession>A0ABQ9J5S3</accession>
<name>A0ABQ9J5S3_9CUCU</name>
<reference evidence="1" key="1">
    <citation type="journal article" date="2023" name="Insect Mol. Biol.">
        <title>Genome sequencing provides insights into the evolution of gene families encoding plant cell wall-degrading enzymes in longhorned beetles.</title>
        <authorList>
            <person name="Shin N.R."/>
            <person name="Okamura Y."/>
            <person name="Kirsch R."/>
            <person name="Pauchet Y."/>
        </authorList>
    </citation>
    <scope>NUCLEOTIDE SEQUENCE</scope>
    <source>
        <strain evidence="1">MMC_N1</strain>
    </source>
</reference>
<evidence type="ECO:0008006" key="3">
    <source>
        <dbReference type="Google" id="ProtNLM"/>
    </source>
</evidence>
<organism evidence="1 2">
    <name type="scientific">Molorchus minor</name>
    <dbReference type="NCBI Taxonomy" id="1323400"/>
    <lineage>
        <taxon>Eukaryota</taxon>
        <taxon>Metazoa</taxon>
        <taxon>Ecdysozoa</taxon>
        <taxon>Arthropoda</taxon>
        <taxon>Hexapoda</taxon>
        <taxon>Insecta</taxon>
        <taxon>Pterygota</taxon>
        <taxon>Neoptera</taxon>
        <taxon>Endopterygota</taxon>
        <taxon>Coleoptera</taxon>
        <taxon>Polyphaga</taxon>
        <taxon>Cucujiformia</taxon>
        <taxon>Chrysomeloidea</taxon>
        <taxon>Cerambycidae</taxon>
        <taxon>Lamiinae</taxon>
        <taxon>Monochamini</taxon>
        <taxon>Molorchus</taxon>
    </lineage>
</organism>
<protein>
    <recommendedName>
        <fullName evidence="3">Regulatory protein zeste</fullName>
    </recommendedName>
</protein>
<evidence type="ECO:0000313" key="2">
    <source>
        <dbReference type="Proteomes" id="UP001162164"/>
    </source>
</evidence>
<dbReference type="Proteomes" id="UP001162164">
    <property type="component" value="Unassembled WGS sequence"/>
</dbReference>
<gene>
    <name evidence="1" type="ORF">NQ317_019593</name>
</gene>
<proteinExistence type="predicted"/>
<sequence length="77" mass="8776">MAFKVTGDHWDIIINYMELHPDLARGRINGPSGKDTFKKLWAELTLQLIKISPINIVTSLLALIKQMWIIISQGYVP</sequence>
<comment type="caution">
    <text evidence="1">The sequence shown here is derived from an EMBL/GenBank/DDBJ whole genome shotgun (WGS) entry which is preliminary data.</text>
</comment>